<feature type="compositionally biased region" description="Polar residues" evidence="1">
    <location>
        <begin position="68"/>
        <end position="82"/>
    </location>
</feature>
<feature type="transmembrane region" description="Helical" evidence="2">
    <location>
        <begin position="24"/>
        <end position="48"/>
    </location>
</feature>
<accession>A0A1G6XDS4</accession>
<feature type="region of interest" description="Disordered" evidence="1">
    <location>
        <begin position="68"/>
        <end position="105"/>
    </location>
</feature>
<evidence type="ECO:0000313" key="4">
    <source>
        <dbReference type="Proteomes" id="UP000199417"/>
    </source>
</evidence>
<keyword evidence="2" id="KW-1133">Transmembrane helix</keyword>
<dbReference type="AlphaFoldDB" id="A0A1G6XDS4"/>
<protein>
    <submittedName>
        <fullName evidence="3">Uncharacterized protein</fullName>
    </submittedName>
</protein>
<dbReference type="RefSeq" id="WP_139191205.1">
    <property type="nucleotide sequence ID" value="NZ_FNAB01000006.1"/>
</dbReference>
<keyword evidence="2" id="KW-0472">Membrane</keyword>
<dbReference type="STRING" id="168276.SAMN05444580_106186"/>
<dbReference type="EMBL" id="FNAB01000006">
    <property type="protein sequence ID" value="SDD76394.1"/>
    <property type="molecule type" value="Genomic_DNA"/>
</dbReference>
<proteinExistence type="predicted"/>
<reference evidence="3 4" key="1">
    <citation type="submission" date="2016-10" db="EMBL/GenBank/DDBJ databases">
        <authorList>
            <person name="de Groot N.N."/>
        </authorList>
    </citation>
    <scope>NUCLEOTIDE SEQUENCE [LARGE SCALE GENOMIC DNA]</scope>
    <source>
        <strain evidence="3 4">JCM 11308</strain>
    </source>
</reference>
<gene>
    <name evidence="3" type="ORF">SAMN05444580_106186</name>
</gene>
<keyword evidence="4" id="KW-1185">Reference proteome</keyword>
<sequence length="105" mass="11257">MAGQHASKHLDETGPSAAPPNVPLVAIAKAMLFPLFFVVMFALCYISAFHAPTPQDVKLALVGPTQQTSRVADQIAQHSPGHSRSPPRLTSRRRSRTSVDSTSPV</sequence>
<evidence type="ECO:0000256" key="1">
    <source>
        <dbReference type="SAM" id="MobiDB-lite"/>
    </source>
</evidence>
<name>A0A1G6XDS4_9NOCA</name>
<organism evidence="3 4">
    <name type="scientific">Rhodococcus tukisamuensis</name>
    <dbReference type="NCBI Taxonomy" id="168276"/>
    <lineage>
        <taxon>Bacteria</taxon>
        <taxon>Bacillati</taxon>
        <taxon>Actinomycetota</taxon>
        <taxon>Actinomycetes</taxon>
        <taxon>Mycobacteriales</taxon>
        <taxon>Nocardiaceae</taxon>
        <taxon>Rhodococcus</taxon>
    </lineage>
</organism>
<evidence type="ECO:0000313" key="3">
    <source>
        <dbReference type="EMBL" id="SDD76394.1"/>
    </source>
</evidence>
<keyword evidence="2" id="KW-0812">Transmembrane</keyword>
<evidence type="ECO:0000256" key="2">
    <source>
        <dbReference type="SAM" id="Phobius"/>
    </source>
</evidence>
<dbReference type="Proteomes" id="UP000199417">
    <property type="component" value="Unassembled WGS sequence"/>
</dbReference>